<organism evidence="1 2">
    <name type="scientific">Ixodes persulcatus</name>
    <name type="common">Taiga tick</name>
    <dbReference type="NCBI Taxonomy" id="34615"/>
    <lineage>
        <taxon>Eukaryota</taxon>
        <taxon>Metazoa</taxon>
        <taxon>Ecdysozoa</taxon>
        <taxon>Arthropoda</taxon>
        <taxon>Chelicerata</taxon>
        <taxon>Arachnida</taxon>
        <taxon>Acari</taxon>
        <taxon>Parasitiformes</taxon>
        <taxon>Ixodida</taxon>
        <taxon>Ixodoidea</taxon>
        <taxon>Ixodidae</taxon>
        <taxon>Ixodinae</taxon>
        <taxon>Ixodes</taxon>
    </lineage>
</organism>
<comment type="caution">
    <text evidence="1">The sequence shown here is derived from an EMBL/GenBank/DDBJ whole genome shotgun (WGS) entry which is preliminary data.</text>
</comment>
<sequence>MYHQLAQVNTILTFLSSTWGPVLRSPCYQPDIYLINAIAITEVKARHCAYAIKIGVYPAEVMNLFRIPPSTGHAKRITKILRAETWRQARLLQDGLKLILLLDGGRGMQQLLLLLLVAASTRAGAAEFLEQRARPDALRARGSRADNPNIITSQEKAEVRATC</sequence>
<evidence type="ECO:0000313" key="1">
    <source>
        <dbReference type="EMBL" id="KAG0421804.1"/>
    </source>
</evidence>
<name>A0AC60PN33_IXOPE</name>
<reference evidence="1 2" key="1">
    <citation type="journal article" date="2020" name="Cell">
        <title>Large-Scale Comparative Analyses of Tick Genomes Elucidate Their Genetic Diversity and Vector Capacities.</title>
        <authorList>
            <consortium name="Tick Genome and Microbiome Consortium (TIGMIC)"/>
            <person name="Jia N."/>
            <person name="Wang J."/>
            <person name="Shi W."/>
            <person name="Du L."/>
            <person name="Sun Y."/>
            <person name="Zhan W."/>
            <person name="Jiang J.F."/>
            <person name="Wang Q."/>
            <person name="Zhang B."/>
            <person name="Ji P."/>
            <person name="Bell-Sakyi L."/>
            <person name="Cui X.M."/>
            <person name="Yuan T.T."/>
            <person name="Jiang B.G."/>
            <person name="Yang W.F."/>
            <person name="Lam T.T."/>
            <person name="Chang Q.C."/>
            <person name="Ding S.J."/>
            <person name="Wang X.J."/>
            <person name="Zhu J.G."/>
            <person name="Ruan X.D."/>
            <person name="Zhao L."/>
            <person name="Wei J.T."/>
            <person name="Ye R.Z."/>
            <person name="Que T.C."/>
            <person name="Du C.H."/>
            <person name="Zhou Y.H."/>
            <person name="Cheng J.X."/>
            <person name="Dai P.F."/>
            <person name="Guo W.B."/>
            <person name="Han X.H."/>
            <person name="Huang E.J."/>
            <person name="Li L.F."/>
            <person name="Wei W."/>
            <person name="Gao Y.C."/>
            <person name="Liu J.Z."/>
            <person name="Shao H.Z."/>
            <person name="Wang X."/>
            <person name="Wang C.C."/>
            <person name="Yang T.C."/>
            <person name="Huo Q.B."/>
            <person name="Li W."/>
            <person name="Chen H.Y."/>
            <person name="Chen S.E."/>
            <person name="Zhou L.G."/>
            <person name="Ni X.B."/>
            <person name="Tian J.H."/>
            <person name="Sheng Y."/>
            <person name="Liu T."/>
            <person name="Pan Y.S."/>
            <person name="Xia L.Y."/>
            <person name="Li J."/>
            <person name="Zhao F."/>
            <person name="Cao W.C."/>
        </authorList>
    </citation>
    <scope>NUCLEOTIDE SEQUENCE [LARGE SCALE GENOMIC DNA]</scope>
    <source>
        <strain evidence="1">Iper-2018</strain>
    </source>
</reference>
<accession>A0AC60PN33</accession>
<keyword evidence="2" id="KW-1185">Reference proteome</keyword>
<proteinExistence type="predicted"/>
<dbReference type="Proteomes" id="UP000805193">
    <property type="component" value="Unassembled WGS sequence"/>
</dbReference>
<evidence type="ECO:0000313" key="2">
    <source>
        <dbReference type="Proteomes" id="UP000805193"/>
    </source>
</evidence>
<gene>
    <name evidence="1" type="ORF">HPB47_002315</name>
</gene>
<protein>
    <submittedName>
        <fullName evidence="1">Uncharacterized protein</fullName>
    </submittedName>
</protein>
<dbReference type="EMBL" id="JABSTQ010010316">
    <property type="protein sequence ID" value="KAG0421804.1"/>
    <property type="molecule type" value="Genomic_DNA"/>
</dbReference>